<dbReference type="AlphaFoldDB" id="X1DB19"/>
<sequence>FGSGKFTYVDEITDPMTERSLRVAREEGLLPLEAKELGPSIDVFDDTSRLSRLTLEGDEIVIRSPLDVEEGSVKFGGLWLEEGVEGVLEEGQHRYDVKGVLLDDVPNIIDDIPEFKPIEPGTGPKTPLNETFGFGQDVIQESIVKEITEGVLPITSVLTEP</sequence>
<accession>X1DB19</accession>
<gene>
    <name evidence="1" type="ORF">S01H4_62183</name>
</gene>
<evidence type="ECO:0000313" key="1">
    <source>
        <dbReference type="EMBL" id="GAH05490.1"/>
    </source>
</evidence>
<feature type="non-terminal residue" evidence="1">
    <location>
        <position position="161"/>
    </location>
</feature>
<dbReference type="EMBL" id="BART01037052">
    <property type="protein sequence ID" value="GAH05490.1"/>
    <property type="molecule type" value="Genomic_DNA"/>
</dbReference>
<comment type="caution">
    <text evidence="1">The sequence shown here is derived from an EMBL/GenBank/DDBJ whole genome shotgun (WGS) entry which is preliminary data.</text>
</comment>
<feature type="non-terminal residue" evidence="1">
    <location>
        <position position="1"/>
    </location>
</feature>
<reference evidence="1" key="1">
    <citation type="journal article" date="2014" name="Front. Microbiol.">
        <title>High frequency of phylogenetically diverse reductive dehalogenase-homologous genes in deep subseafloor sedimentary metagenomes.</title>
        <authorList>
            <person name="Kawai M."/>
            <person name="Futagami T."/>
            <person name="Toyoda A."/>
            <person name="Takaki Y."/>
            <person name="Nishi S."/>
            <person name="Hori S."/>
            <person name="Arai W."/>
            <person name="Tsubouchi T."/>
            <person name="Morono Y."/>
            <person name="Uchiyama I."/>
            <person name="Ito T."/>
            <person name="Fujiyama A."/>
            <person name="Inagaki F."/>
            <person name="Takami H."/>
        </authorList>
    </citation>
    <scope>NUCLEOTIDE SEQUENCE</scope>
    <source>
        <strain evidence="1">Expedition CK06-06</strain>
    </source>
</reference>
<organism evidence="1">
    <name type="scientific">marine sediment metagenome</name>
    <dbReference type="NCBI Taxonomy" id="412755"/>
    <lineage>
        <taxon>unclassified sequences</taxon>
        <taxon>metagenomes</taxon>
        <taxon>ecological metagenomes</taxon>
    </lineage>
</organism>
<name>X1DB19_9ZZZZ</name>
<proteinExistence type="predicted"/>
<protein>
    <submittedName>
        <fullName evidence="1">Uncharacterized protein</fullName>
    </submittedName>
</protein>